<feature type="compositionally biased region" description="Low complexity" evidence="1">
    <location>
        <begin position="317"/>
        <end position="334"/>
    </location>
</feature>
<dbReference type="AlphaFoldDB" id="A0AAD8E592"/>
<evidence type="ECO:0000313" key="2">
    <source>
        <dbReference type="EMBL" id="KAJ9577316.1"/>
    </source>
</evidence>
<feature type="region of interest" description="Disordered" evidence="1">
    <location>
        <begin position="518"/>
        <end position="567"/>
    </location>
</feature>
<feature type="region of interest" description="Disordered" evidence="1">
    <location>
        <begin position="160"/>
        <end position="197"/>
    </location>
</feature>
<evidence type="ECO:0000256" key="1">
    <source>
        <dbReference type="SAM" id="MobiDB-lite"/>
    </source>
</evidence>
<reference evidence="2" key="2">
    <citation type="submission" date="2023-05" db="EMBL/GenBank/DDBJ databases">
        <authorList>
            <person name="Fouks B."/>
        </authorList>
    </citation>
    <scope>NUCLEOTIDE SEQUENCE</scope>
    <source>
        <strain evidence="2">Stay&amp;Tobe</strain>
        <tissue evidence="2">Testes</tissue>
    </source>
</reference>
<comment type="caution">
    <text evidence="2">The sequence shown here is derived from an EMBL/GenBank/DDBJ whole genome shotgun (WGS) entry which is preliminary data.</text>
</comment>
<evidence type="ECO:0000313" key="3">
    <source>
        <dbReference type="Proteomes" id="UP001233999"/>
    </source>
</evidence>
<protein>
    <submittedName>
        <fullName evidence="2">Uncharacterized protein</fullName>
    </submittedName>
</protein>
<dbReference type="EMBL" id="JASPKZ010009367">
    <property type="protein sequence ID" value="KAJ9577316.1"/>
    <property type="molecule type" value="Genomic_DNA"/>
</dbReference>
<feature type="compositionally biased region" description="Low complexity" evidence="1">
    <location>
        <begin position="184"/>
        <end position="196"/>
    </location>
</feature>
<organism evidence="2 3">
    <name type="scientific">Diploptera punctata</name>
    <name type="common">Pacific beetle cockroach</name>
    <dbReference type="NCBI Taxonomy" id="6984"/>
    <lineage>
        <taxon>Eukaryota</taxon>
        <taxon>Metazoa</taxon>
        <taxon>Ecdysozoa</taxon>
        <taxon>Arthropoda</taxon>
        <taxon>Hexapoda</taxon>
        <taxon>Insecta</taxon>
        <taxon>Pterygota</taxon>
        <taxon>Neoptera</taxon>
        <taxon>Polyneoptera</taxon>
        <taxon>Dictyoptera</taxon>
        <taxon>Blattodea</taxon>
        <taxon>Blaberoidea</taxon>
        <taxon>Blaberidae</taxon>
        <taxon>Diplopterinae</taxon>
        <taxon>Diploptera</taxon>
    </lineage>
</organism>
<gene>
    <name evidence="2" type="ORF">L9F63_006155</name>
</gene>
<dbReference type="Proteomes" id="UP001233999">
    <property type="component" value="Unassembled WGS sequence"/>
</dbReference>
<proteinExistence type="predicted"/>
<feature type="region of interest" description="Disordered" evidence="1">
    <location>
        <begin position="218"/>
        <end position="485"/>
    </location>
</feature>
<feature type="compositionally biased region" description="Polar residues" evidence="1">
    <location>
        <begin position="440"/>
        <end position="453"/>
    </location>
</feature>
<feature type="compositionally biased region" description="Low complexity" evidence="1">
    <location>
        <begin position="218"/>
        <end position="304"/>
    </location>
</feature>
<feature type="compositionally biased region" description="Polar residues" evidence="1">
    <location>
        <begin position="355"/>
        <end position="378"/>
    </location>
</feature>
<accession>A0AAD8E592</accession>
<name>A0AAD8E592_DIPPU</name>
<feature type="compositionally biased region" description="Basic and acidic residues" evidence="1">
    <location>
        <begin position="518"/>
        <end position="528"/>
    </location>
</feature>
<reference evidence="2" key="1">
    <citation type="journal article" date="2023" name="IScience">
        <title>Live-bearing cockroach genome reveals convergent evolutionary mechanisms linked to viviparity in insects and beyond.</title>
        <authorList>
            <person name="Fouks B."/>
            <person name="Harrison M.C."/>
            <person name="Mikhailova A.A."/>
            <person name="Marchal E."/>
            <person name="English S."/>
            <person name="Carruthers M."/>
            <person name="Jennings E.C."/>
            <person name="Chiamaka E.L."/>
            <person name="Frigard R.A."/>
            <person name="Pippel M."/>
            <person name="Attardo G.M."/>
            <person name="Benoit J.B."/>
            <person name="Bornberg-Bauer E."/>
            <person name="Tobe S.S."/>
        </authorList>
    </citation>
    <scope>NUCLEOTIDE SEQUENCE</scope>
    <source>
        <strain evidence="2">Stay&amp;Tobe</strain>
    </source>
</reference>
<feature type="compositionally biased region" description="Basic and acidic residues" evidence="1">
    <location>
        <begin position="160"/>
        <end position="169"/>
    </location>
</feature>
<feature type="region of interest" description="Disordered" evidence="1">
    <location>
        <begin position="580"/>
        <end position="605"/>
    </location>
</feature>
<feature type="compositionally biased region" description="Polar residues" evidence="1">
    <location>
        <begin position="583"/>
        <end position="594"/>
    </location>
</feature>
<feature type="compositionally biased region" description="Acidic residues" evidence="1">
    <location>
        <begin position="595"/>
        <end position="605"/>
    </location>
</feature>
<feature type="compositionally biased region" description="Basic and acidic residues" evidence="1">
    <location>
        <begin position="379"/>
        <end position="390"/>
    </location>
</feature>
<sequence length="605" mass="69286">MLKVSGVDINNDKSVLQNLSEGMPQSLKDNKNLGNSIDVELEQNTSGDILNVTLSDDGILQDEPSKTLVTPIHKTNENNHSNNANSEMLEDVSHKGNIQHDVRENMDKEENIEDAKFLGGGDSFIPKNSNVKKNVITEEENKPANHVASDISHELMVKNGEKDINKDEVEASVESSDMAETQEEYAQGEQQYAEQQQWDENAAAQYYQQDGQYYQYGDEVYQQEYGEGEYNQQYTEEEYNQQYGQGEYDQQYAEYNQQYTEQEYQEYQQQQQNQNKDGNEQDFQQTEQYEQQQHISEEQMQQYEEQGENDEQTQQRQSEQYTEQKYQEYQQQQDQNKDGNKQDFQQTQLHDQQHISGEQIQQHVEQGLNDDQTQQRQSEQYEKQVEHLEDQGQEGGLQIQNTDVANTEEISESQTDKPERSETLQANESNELNRTESQQKESNNGMVMVQQTDGCDLESIREVVPQQPEMSTDVSEPSVSSEKVEEYRQLLGVPAVGEPETSDTDELEAQLAALVDTKHDGSKQKDEFPLTEPVVQPVAEDMTSSESKPEQITDAKPIVTPKPSKLVSKKLPDLQKVLESDSESLQLDATVSNAESDDFDFSSEK</sequence>
<keyword evidence="3" id="KW-1185">Reference proteome</keyword>